<name>A0ACC2CWR6_DIPCM</name>
<evidence type="ECO:0000313" key="1">
    <source>
        <dbReference type="EMBL" id="KAJ7546122.1"/>
    </source>
</evidence>
<evidence type="ECO:0000313" key="2">
    <source>
        <dbReference type="Proteomes" id="UP001162992"/>
    </source>
</evidence>
<protein>
    <submittedName>
        <fullName evidence="1">Uncharacterized protein</fullName>
    </submittedName>
</protein>
<sequence length="603" mass="68633">MALLGEDGSGYELARRLDESCAWRAWLGDADYELLRPHLSSLAAWRRFLRSEAEPAYEHLQLRARALLYDRALGCLFLNSSDAISSTQLDPSYLQLQADDVYFSLERDAYDWAKYGVDSSKCVSKLDLSLVRHSDAEEERQSYACVQVSSEAPSNSGEVGNADSSSNGCLWYDQWLEKNLAKRMNRLARRFDQRKLPFGEQEACVRTPEKMSAYIVFSMQARRRHQVLRLDRDACISVIEDDLTGDRDRLSNPPEIMLPGNCVPDNPIPIKRKREDFGKNASAGLLDPLERLTFVNLSSKEKLARRSDRENPGIFRKERVIAGTEKEKVSEHAAQCLVRQTVARLVAAAGFDGLKQGALDLLCELFVCHIRKLGRGLRLILDSYQRHYTPAELLRMYLHTAGGSSSNVRSLVEYLRNEINISAQVDQPQQYKTSNVQQSSPHSQGPQRQISPQVQFLHQQNLLQQQQPQLDRFARRRQPSNLRSKKFDKDRMPADVRVDIDMTSEPLGTPNETTPFVSLLSPQSHQQWNPQQQQMLQIPQPHHPQVLQQFKQHGSSLQLPSMQQPSIVAVSQSLLSCGYYNTKQGQIIFYLEGCDMLGFASFY</sequence>
<organism evidence="1 2">
    <name type="scientific">Diphasiastrum complanatum</name>
    <name type="common">Issler's clubmoss</name>
    <name type="synonym">Lycopodium complanatum</name>
    <dbReference type="NCBI Taxonomy" id="34168"/>
    <lineage>
        <taxon>Eukaryota</taxon>
        <taxon>Viridiplantae</taxon>
        <taxon>Streptophyta</taxon>
        <taxon>Embryophyta</taxon>
        <taxon>Tracheophyta</taxon>
        <taxon>Lycopodiopsida</taxon>
        <taxon>Lycopodiales</taxon>
        <taxon>Lycopodiaceae</taxon>
        <taxon>Lycopodioideae</taxon>
        <taxon>Diphasiastrum</taxon>
    </lineage>
</organism>
<accession>A0ACC2CWR6</accession>
<reference evidence="2" key="1">
    <citation type="journal article" date="2024" name="Proc. Natl. Acad. Sci. U.S.A.">
        <title>Extraordinary preservation of gene collinearity over three hundred million years revealed in homosporous lycophytes.</title>
        <authorList>
            <person name="Li C."/>
            <person name="Wickell D."/>
            <person name="Kuo L.Y."/>
            <person name="Chen X."/>
            <person name="Nie B."/>
            <person name="Liao X."/>
            <person name="Peng D."/>
            <person name="Ji J."/>
            <person name="Jenkins J."/>
            <person name="Williams M."/>
            <person name="Shu S."/>
            <person name="Plott C."/>
            <person name="Barry K."/>
            <person name="Rajasekar S."/>
            <person name="Grimwood J."/>
            <person name="Han X."/>
            <person name="Sun S."/>
            <person name="Hou Z."/>
            <person name="He W."/>
            <person name="Dai G."/>
            <person name="Sun C."/>
            <person name="Schmutz J."/>
            <person name="Leebens-Mack J.H."/>
            <person name="Li F.W."/>
            <person name="Wang L."/>
        </authorList>
    </citation>
    <scope>NUCLEOTIDE SEQUENCE [LARGE SCALE GENOMIC DNA]</scope>
    <source>
        <strain evidence="2">cv. PW_Plant_1</strain>
    </source>
</reference>
<keyword evidence="2" id="KW-1185">Reference proteome</keyword>
<dbReference type="EMBL" id="CM055099">
    <property type="protein sequence ID" value="KAJ7546122.1"/>
    <property type="molecule type" value="Genomic_DNA"/>
</dbReference>
<gene>
    <name evidence="1" type="ORF">O6H91_08G025600</name>
</gene>
<proteinExistence type="predicted"/>
<dbReference type="Proteomes" id="UP001162992">
    <property type="component" value="Chromosome 8"/>
</dbReference>
<comment type="caution">
    <text evidence="1">The sequence shown here is derived from an EMBL/GenBank/DDBJ whole genome shotgun (WGS) entry which is preliminary data.</text>
</comment>